<comment type="caution">
    <text evidence="2">The sequence shown here is derived from an EMBL/GenBank/DDBJ whole genome shotgun (WGS) entry which is preliminary data.</text>
</comment>
<evidence type="ECO:0000256" key="1">
    <source>
        <dbReference type="SAM" id="SignalP"/>
    </source>
</evidence>
<sequence length="179" mass="19718">MKKILYALMIIGLSACQNAKNNTENSLKDSVVATNDSTAKAIDNASACVWLKENVEGFFKKGDMNAMANLCTPAYYEYKMDATNVDLDLDGSLTESEFHAKYAKDYDTKLAGIGAGFLISGQDYGSITLSTCDVLHEDAESITLKSVISDCDYQTDYHREIVLAKEGNSFKIKDVKEFD</sequence>
<evidence type="ECO:0008006" key="4">
    <source>
        <dbReference type="Google" id="ProtNLM"/>
    </source>
</evidence>
<evidence type="ECO:0000313" key="2">
    <source>
        <dbReference type="EMBL" id="MEI5986253.1"/>
    </source>
</evidence>
<dbReference type="PROSITE" id="PS51257">
    <property type="entry name" value="PROKAR_LIPOPROTEIN"/>
    <property type="match status" value="1"/>
</dbReference>
<dbReference type="RefSeq" id="WP_099365702.1">
    <property type="nucleotide sequence ID" value="NZ_JAYLLN010000050.1"/>
</dbReference>
<gene>
    <name evidence="2" type="ORF">VJ786_15215</name>
</gene>
<feature type="chain" id="PRO_5046867125" description="Lipoprotein" evidence="1">
    <location>
        <begin position="20"/>
        <end position="179"/>
    </location>
</feature>
<accession>A0ABU8I9S3</accession>
<keyword evidence="1" id="KW-0732">Signal</keyword>
<proteinExistence type="predicted"/>
<evidence type="ECO:0000313" key="3">
    <source>
        <dbReference type="Proteomes" id="UP001363035"/>
    </source>
</evidence>
<keyword evidence="3" id="KW-1185">Reference proteome</keyword>
<dbReference type="EMBL" id="JAYLLN010000050">
    <property type="protein sequence ID" value="MEI5986253.1"/>
    <property type="molecule type" value="Genomic_DNA"/>
</dbReference>
<name>A0ABU8I9S3_9SPHI</name>
<organism evidence="2 3">
    <name type="scientific">Sphingobacterium tenebrionis</name>
    <dbReference type="NCBI Taxonomy" id="3111775"/>
    <lineage>
        <taxon>Bacteria</taxon>
        <taxon>Pseudomonadati</taxon>
        <taxon>Bacteroidota</taxon>
        <taxon>Sphingobacteriia</taxon>
        <taxon>Sphingobacteriales</taxon>
        <taxon>Sphingobacteriaceae</taxon>
        <taxon>Sphingobacterium</taxon>
    </lineage>
</organism>
<feature type="signal peptide" evidence="1">
    <location>
        <begin position="1"/>
        <end position="19"/>
    </location>
</feature>
<dbReference type="Proteomes" id="UP001363035">
    <property type="component" value="Unassembled WGS sequence"/>
</dbReference>
<reference evidence="2 3" key="1">
    <citation type="submission" date="2024-01" db="EMBL/GenBank/DDBJ databases">
        <title>Sphingobacterium tenebrionis sp. nov., a novel endophyte isolated from tenebrio molitor intestines.</title>
        <authorList>
            <person name="Zhang C."/>
        </authorList>
    </citation>
    <scope>NUCLEOTIDE SEQUENCE [LARGE SCALE GENOMIC DNA]</scope>
    <source>
        <strain evidence="2 3">PU5-4</strain>
    </source>
</reference>
<protein>
    <recommendedName>
        <fullName evidence="4">Lipoprotein</fullName>
    </recommendedName>
</protein>